<proteinExistence type="predicted"/>
<dbReference type="RefSeq" id="WP_261957620.1">
    <property type="nucleotide sequence ID" value="NZ_AP026074.1"/>
</dbReference>
<dbReference type="Proteomes" id="UP001059597">
    <property type="component" value="Plasmid SNP1"/>
</dbReference>
<reference evidence="1" key="1">
    <citation type="submission" date="2022-06" db="EMBL/GenBank/DDBJ databases">
        <title>Complete genome sequence of Streptomyces nigrescens HEK616.</title>
        <authorList>
            <person name="Asamizu S."/>
            <person name="Onaka H."/>
        </authorList>
    </citation>
    <scope>NUCLEOTIDE SEQUENCE</scope>
    <source>
        <strain evidence="1">HEK616</strain>
        <plasmid evidence="1">SNP1</plasmid>
    </source>
</reference>
<gene>
    <name evidence="1" type="ORF">HEK616_75090</name>
</gene>
<dbReference type="Pfam" id="PF19142">
    <property type="entry name" value="DUF5825"/>
    <property type="match status" value="1"/>
</dbReference>
<evidence type="ECO:0000313" key="2">
    <source>
        <dbReference type="Proteomes" id="UP001059597"/>
    </source>
</evidence>
<protein>
    <submittedName>
        <fullName evidence="1">Uncharacterized protein</fullName>
    </submittedName>
</protein>
<keyword evidence="1" id="KW-0614">Plasmid</keyword>
<dbReference type="EMBL" id="AP026074">
    <property type="protein sequence ID" value="BDM74022.1"/>
    <property type="molecule type" value="Genomic_DNA"/>
</dbReference>
<sequence length="229" mass="25715">MPPVLTPATHSAPRPLTLHVWRDYDAQACTLPGMSLGRLDLTGPADEQAAQLWELGARRVQFPDEIDLTTVDSPDAAAHAVRRLCLIRDLTAHAVLVQWRLRLPAGPGDDAWRDLSHLQPPTALTGPADADAALTQWRNEHYLCKCLWRQGPGFVQIRDRRWGDLRRFTADEPAYREAIARLSYGAPSSAVPEAIAADFLAERLVSRTGPFLWWLPYRVNRWIQEAMAI</sequence>
<keyword evidence="2" id="KW-1185">Reference proteome</keyword>
<geneLocation type="plasmid" evidence="1 2">
    <name>SNP1</name>
</geneLocation>
<name>A0ABM8A600_STRNI</name>
<dbReference type="InterPro" id="IPR043863">
    <property type="entry name" value="DUF5825"/>
</dbReference>
<organism evidence="1 2">
    <name type="scientific">Streptomyces nigrescens</name>
    <dbReference type="NCBI Taxonomy" id="1920"/>
    <lineage>
        <taxon>Bacteria</taxon>
        <taxon>Bacillati</taxon>
        <taxon>Actinomycetota</taxon>
        <taxon>Actinomycetes</taxon>
        <taxon>Kitasatosporales</taxon>
        <taxon>Streptomycetaceae</taxon>
        <taxon>Streptomyces</taxon>
    </lineage>
</organism>
<accession>A0ABM8A600</accession>
<evidence type="ECO:0000313" key="1">
    <source>
        <dbReference type="EMBL" id="BDM74022.1"/>
    </source>
</evidence>